<organism evidence="6 7">
    <name type="scientific">Mucilaginibacter angelicae</name>
    <dbReference type="NCBI Taxonomy" id="869718"/>
    <lineage>
        <taxon>Bacteria</taxon>
        <taxon>Pseudomonadati</taxon>
        <taxon>Bacteroidota</taxon>
        <taxon>Sphingobacteriia</taxon>
        <taxon>Sphingobacteriales</taxon>
        <taxon>Sphingobacteriaceae</taxon>
        <taxon>Mucilaginibacter</taxon>
    </lineage>
</organism>
<evidence type="ECO:0000256" key="1">
    <source>
        <dbReference type="ARBA" id="ARBA00005417"/>
    </source>
</evidence>
<dbReference type="PANTHER" id="PTHR46743:SF2">
    <property type="entry name" value="TEICHOIC ACIDS EXPORT ATP-BINDING PROTEIN TAGH"/>
    <property type="match status" value="1"/>
</dbReference>
<dbReference type="InterPro" id="IPR003439">
    <property type="entry name" value="ABC_transporter-like_ATP-bd"/>
</dbReference>
<dbReference type="InterPro" id="IPR029439">
    <property type="entry name" value="Wzt_C"/>
</dbReference>
<dbReference type="CDD" id="cd10147">
    <property type="entry name" value="Wzt_C-like"/>
    <property type="match status" value="1"/>
</dbReference>
<evidence type="ECO:0000256" key="2">
    <source>
        <dbReference type="ARBA" id="ARBA00022448"/>
    </source>
</evidence>
<keyword evidence="7" id="KW-1185">Reference proteome</keyword>
<dbReference type="RefSeq" id="WP_377022429.1">
    <property type="nucleotide sequence ID" value="NZ_JBHLTS010000021.1"/>
</dbReference>
<dbReference type="InterPro" id="IPR050683">
    <property type="entry name" value="Bact_Polysacc_Export_ATP-bd"/>
</dbReference>
<keyword evidence="2" id="KW-0813">Transport</keyword>
<dbReference type="PROSITE" id="PS50893">
    <property type="entry name" value="ABC_TRANSPORTER_2"/>
    <property type="match status" value="1"/>
</dbReference>
<dbReference type="PANTHER" id="PTHR46743">
    <property type="entry name" value="TEICHOIC ACIDS EXPORT ATP-BINDING PROTEIN TAGH"/>
    <property type="match status" value="1"/>
</dbReference>
<dbReference type="GO" id="GO:0005524">
    <property type="term" value="F:ATP binding"/>
    <property type="evidence" value="ECO:0007669"/>
    <property type="project" value="UniProtKB-KW"/>
</dbReference>
<dbReference type="Gene3D" id="2.70.50.60">
    <property type="entry name" value="abc- transporter (atp binding component) like domain"/>
    <property type="match status" value="1"/>
</dbReference>
<dbReference type="EMBL" id="JBHLTS010000021">
    <property type="protein sequence ID" value="MFC0514585.1"/>
    <property type="molecule type" value="Genomic_DNA"/>
</dbReference>
<protein>
    <submittedName>
        <fullName evidence="6">ABC transporter ATP-binding protein</fullName>
    </submittedName>
</protein>
<keyword evidence="3" id="KW-0547">Nucleotide-binding</keyword>
<dbReference type="InterPro" id="IPR015860">
    <property type="entry name" value="ABC_transpr_TagH-like"/>
</dbReference>
<feature type="domain" description="ABC transporter" evidence="5">
    <location>
        <begin position="43"/>
        <end position="268"/>
    </location>
</feature>
<dbReference type="SMART" id="SM00382">
    <property type="entry name" value="AAA"/>
    <property type="match status" value="1"/>
</dbReference>
<dbReference type="InterPro" id="IPR027417">
    <property type="entry name" value="P-loop_NTPase"/>
</dbReference>
<evidence type="ECO:0000259" key="5">
    <source>
        <dbReference type="PROSITE" id="PS50893"/>
    </source>
</evidence>
<name>A0ABV6L525_9SPHI</name>
<evidence type="ECO:0000313" key="7">
    <source>
        <dbReference type="Proteomes" id="UP001589828"/>
    </source>
</evidence>
<dbReference type="CDD" id="cd03220">
    <property type="entry name" value="ABC_KpsT_Wzt"/>
    <property type="match status" value="1"/>
</dbReference>
<comment type="caution">
    <text evidence="6">The sequence shown here is derived from an EMBL/GenBank/DDBJ whole genome shotgun (WGS) entry which is preliminary data.</text>
</comment>
<dbReference type="Pfam" id="PF14524">
    <property type="entry name" value="Wzt_C"/>
    <property type="match status" value="1"/>
</dbReference>
<dbReference type="Gene3D" id="3.40.50.300">
    <property type="entry name" value="P-loop containing nucleotide triphosphate hydrolases"/>
    <property type="match status" value="1"/>
</dbReference>
<evidence type="ECO:0000256" key="4">
    <source>
        <dbReference type="ARBA" id="ARBA00022840"/>
    </source>
</evidence>
<reference evidence="6 7" key="1">
    <citation type="submission" date="2024-09" db="EMBL/GenBank/DDBJ databases">
        <authorList>
            <person name="Sun Q."/>
            <person name="Mori K."/>
        </authorList>
    </citation>
    <scope>NUCLEOTIDE SEQUENCE [LARGE SCALE GENOMIC DNA]</scope>
    <source>
        <strain evidence="6 7">NCAIM B.02415</strain>
    </source>
</reference>
<evidence type="ECO:0000313" key="6">
    <source>
        <dbReference type="EMBL" id="MFC0514585.1"/>
    </source>
</evidence>
<comment type="similarity">
    <text evidence="1">Belongs to the ABC transporter superfamily.</text>
</comment>
<dbReference type="Pfam" id="PF00005">
    <property type="entry name" value="ABC_tran"/>
    <property type="match status" value="1"/>
</dbReference>
<dbReference type="SUPFAM" id="SSF52540">
    <property type="entry name" value="P-loop containing nucleoside triphosphate hydrolases"/>
    <property type="match status" value="1"/>
</dbReference>
<gene>
    <name evidence="6" type="ORF">ACFFGT_10245</name>
</gene>
<keyword evidence="4 6" id="KW-0067">ATP-binding</keyword>
<proteinExistence type="inferred from homology"/>
<accession>A0ABV6L525</accession>
<dbReference type="InterPro" id="IPR003593">
    <property type="entry name" value="AAA+_ATPase"/>
</dbReference>
<evidence type="ECO:0000256" key="3">
    <source>
        <dbReference type="ARBA" id="ARBA00022741"/>
    </source>
</evidence>
<dbReference type="Proteomes" id="UP001589828">
    <property type="component" value="Unassembled WGS sequence"/>
</dbReference>
<sequence length="432" mass="48247">MPPVIKVENLSKAYQLGEIGTGTISRDLERYWARLRGKEDPFLKIGEVNIRSQKGQSDIVWSLKDLNFNIEQGDAVGIIGKNGAGKSTLLKILSRVTAPTRGSVKVKGRIASLLEVGTGFHPELSGKENIYLNGAILGMRKSEIRRKFDEIVEFSGVERYIDTPVKRYSSGMYVRLAFAVAAHLESEILIIDEVLAVGDAEFQRKCLGKMGQVSQGEGRTVLFVSHNMDSITRLCNAAIYLDNGQIRETGESLSVINSYLSQEGQKAGYKKWDRDTAPGNHLVKLRAVRIIDEKHNDIFNISINNKVGVEIVFEVFEESDNYVCGFNLFNGKEVHILSSHDLSNSRNAYEKGIYKSTVWIPENFLLEGPHLISVALMSYNPFTVIAHELDAAHFNITDQDSNFLTRGNYGGTYPGVVHPELHWSKVNKISHE</sequence>